<dbReference type="Pfam" id="PF10934">
    <property type="entry name" value="Sheath_initiator"/>
    <property type="match status" value="1"/>
</dbReference>
<accession>A0ABY4CMU1</accession>
<dbReference type="InterPro" id="IPR020288">
    <property type="entry name" value="Sheath_initiator"/>
</dbReference>
<evidence type="ECO:0000313" key="2">
    <source>
        <dbReference type="Proteomes" id="UP000830167"/>
    </source>
</evidence>
<name>A0ABY4CMU1_9BACL</name>
<gene>
    <name evidence="1" type="ORF">LSG31_00295</name>
</gene>
<dbReference type="SUPFAM" id="SSF160719">
    <property type="entry name" value="gpW/gp25-like"/>
    <property type="match status" value="1"/>
</dbReference>
<organism evidence="1 2">
    <name type="scientific">Fodinisporobacter ferrooxydans</name>
    <dbReference type="NCBI Taxonomy" id="2901836"/>
    <lineage>
        <taxon>Bacteria</taxon>
        <taxon>Bacillati</taxon>
        <taxon>Bacillota</taxon>
        <taxon>Bacilli</taxon>
        <taxon>Bacillales</taxon>
        <taxon>Alicyclobacillaceae</taxon>
        <taxon>Fodinisporobacter</taxon>
    </lineage>
</organism>
<dbReference type="RefSeq" id="WP_347437457.1">
    <property type="nucleotide sequence ID" value="NZ_CP089291.1"/>
</dbReference>
<dbReference type="Proteomes" id="UP000830167">
    <property type="component" value="Chromosome"/>
</dbReference>
<dbReference type="Gene3D" id="3.10.450.40">
    <property type="match status" value="1"/>
</dbReference>
<reference evidence="1" key="1">
    <citation type="submission" date="2021-12" db="EMBL/GenBank/DDBJ databases">
        <title>Alicyclobacillaceae gen. nov., sp. nov., isolated from chalcocite enrichment system.</title>
        <authorList>
            <person name="Jiang Z."/>
        </authorList>
    </citation>
    <scope>NUCLEOTIDE SEQUENCE</scope>
    <source>
        <strain evidence="1">MYW30-H2</strain>
    </source>
</reference>
<dbReference type="EMBL" id="CP089291">
    <property type="protein sequence ID" value="UOF90757.1"/>
    <property type="molecule type" value="Genomic_DNA"/>
</dbReference>
<proteinExistence type="predicted"/>
<keyword evidence="2" id="KW-1185">Reference proteome</keyword>
<sequence length="286" mass="31229">MKLATYIVGQGDTIEILAQQLLGDSTQDQTLIQINNLRYPYISDNPADQYARPKGNVYLTQPYTNPSQINISNPNGIVIKPNDTVFLSEGASYAAGIVQSITGGTITFQQPIQGTFDQAAIVTVYVDQSNITTQVLRTGDTLLYPANQFQNNGQTQTYSTIFGTDWSLDDNGFLMRSNGDIATVSGVDNLKQALKLRLQTELGALMLHPDYGSELFSILGEAGQTYFIGLAKHYITECAKQDIRVRDAQLSNVTFQNDSLFGTLTVYPIGSQDPISQPIQIPIGGV</sequence>
<evidence type="ECO:0000313" key="1">
    <source>
        <dbReference type="EMBL" id="UOF90757.1"/>
    </source>
</evidence>
<protein>
    <submittedName>
        <fullName evidence="1">DUF2634 domain-containing protein</fullName>
    </submittedName>
</protein>